<dbReference type="RefSeq" id="WP_176575457.1">
    <property type="nucleotide sequence ID" value="NZ_CP056041.1"/>
</dbReference>
<proteinExistence type="predicted"/>
<dbReference type="EMBL" id="CP056041">
    <property type="protein sequence ID" value="QKZ18617.1"/>
    <property type="molecule type" value="Genomic_DNA"/>
</dbReference>
<dbReference type="AlphaFoldDB" id="A0A7H8T582"/>
<gene>
    <name evidence="2" type="ORF">HUT05_15300</name>
</gene>
<evidence type="ECO:0000256" key="1">
    <source>
        <dbReference type="SAM" id="Coils"/>
    </source>
</evidence>
<dbReference type="Proteomes" id="UP000509418">
    <property type="component" value="Chromosome"/>
</dbReference>
<evidence type="ECO:0000313" key="2">
    <source>
        <dbReference type="EMBL" id="QKZ18617.1"/>
    </source>
</evidence>
<reference evidence="2 3" key="1">
    <citation type="submission" date="2020-06" db="EMBL/GenBank/DDBJ databases">
        <title>Genome mining for natural products.</title>
        <authorList>
            <person name="Zhang B."/>
            <person name="Shi J."/>
            <person name="Ge H."/>
        </authorList>
    </citation>
    <scope>NUCLEOTIDE SEQUENCE [LARGE SCALE GENOMIC DNA]</scope>
    <source>
        <strain evidence="2 3">NA02069</strain>
    </source>
</reference>
<keyword evidence="1" id="KW-0175">Coiled coil</keyword>
<protein>
    <submittedName>
        <fullName evidence="2">Uncharacterized protein</fullName>
    </submittedName>
</protein>
<keyword evidence="3" id="KW-1185">Reference proteome</keyword>
<name>A0A7H8T582_STRCX</name>
<organism evidence="2 3">
    <name type="scientific">Streptomyces chartreusis</name>
    <dbReference type="NCBI Taxonomy" id="1969"/>
    <lineage>
        <taxon>Bacteria</taxon>
        <taxon>Bacillati</taxon>
        <taxon>Actinomycetota</taxon>
        <taxon>Actinomycetes</taxon>
        <taxon>Kitasatosporales</taxon>
        <taxon>Streptomycetaceae</taxon>
        <taxon>Streptomyces</taxon>
    </lineage>
</organism>
<feature type="coiled-coil region" evidence="1">
    <location>
        <begin position="3"/>
        <end position="55"/>
    </location>
</feature>
<evidence type="ECO:0000313" key="3">
    <source>
        <dbReference type="Proteomes" id="UP000509418"/>
    </source>
</evidence>
<accession>A0A7H8T582</accession>
<sequence length="102" mass="11689">MSFETADEEIERLEAERHSYSETFKNTDPADAVTRAHLQEEMNRRTNRIQELQQHQPLGFFARWGLRAAALAAVWGAFEYGPWWVKVGLGLLAAFLAFYSLG</sequence>